<evidence type="ECO:0000313" key="3">
    <source>
        <dbReference type="RefSeq" id="XP_035696844.1"/>
    </source>
</evidence>
<dbReference type="AlphaFoldDB" id="A0A9J7NAJ6"/>
<dbReference type="SUPFAM" id="SSF52266">
    <property type="entry name" value="SGNH hydrolase"/>
    <property type="match status" value="1"/>
</dbReference>
<dbReference type="InterPro" id="IPR036514">
    <property type="entry name" value="SGNH_hydro_sf"/>
</dbReference>
<feature type="compositionally biased region" description="Basic and acidic residues" evidence="1">
    <location>
        <begin position="229"/>
        <end position="240"/>
    </location>
</feature>
<dbReference type="Proteomes" id="UP000001554">
    <property type="component" value="Chromosome 14"/>
</dbReference>
<dbReference type="RefSeq" id="XP_035696844.1">
    <property type="nucleotide sequence ID" value="XM_035840951.1"/>
</dbReference>
<protein>
    <submittedName>
        <fullName evidence="3">Uncharacterized protein LOC118430242</fullName>
    </submittedName>
</protein>
<keyword evidence="2" id="KW-1185">Reference proteome</keyword>
<reference evidence="3" key="3">
    <citation type="submission" date="2025-08" db="UniProtKB">
        <authorList>
            <consortium name="RefSeq"/>
        </authorList>
    </citation>
    <scope>IDENTIFICATION</scope>
</reference>
<evidence type="ECO:0000256" key="1">
    <source>
        <dbReference type="SAM" id="MobiDB-lite"/>
    </source>
</evidence>
<dbReference type="OrthoDB" id="10066067at2759"/>
<reference evidence="3" key="1">
    <citation type="journal article" date="2016" name="Genome Biol. Evol.">
        <title>Conserved non-coding elements in the most distant genera of cephalochordates: the Goldilocks principle.</title>
        <authorList>
            <person name="Yue J.X."/>
            <person name="Kozmikova I."/>
            <person name="Ono H."/>
            <person name="Nossa C.W."/>
            <person name="Kozmik Z."/>
            <person name="Putnam N.H."/>
            <person name="Yu J.K."/>
            <person name="Holland L.Z."/>
        </authorList>
    </citation>
    <scope>NUCLEOTIDE SEQUENCE</scope>
</reference>
<dbReference type="OMA" id="ANHRTHA"/>
<evidence type="ECO:0000313" key="2">
    <source>
        <dbReference type="Proteomes" id="UP000001554"/>
    </source>
</evidence>
<feature type="region of interest" description="Disordered" evidence="1">
    <location>
        <begin position="198"/>
        <end position="246"/>
    </location>
</feature>
<organism evidence="2 3">
    <name type="scientific">Branchiostoma floridae</name>
    <name type="common">Florida lancelet</name>
    <name type="synonym">Amphioxus</name>
    <dbReference type="NCBI Taxonomy" id="7739"/>
    <lineage>
        <taxon>Eukaryota</taxon>
        <taxon>Metazoa</taxon>
        <taxon>Chordata</taxon>
        <taxon>Cephalochordata</taxon>
        <taxon>Leptocardii</taxon>
        <taxon>Amphioxiformes</taxon>
        <taxon>Branchiostomatidae</taxon>
        <taxon>Branchiostoma</taxon>
    </lineage>
</organism>
<dbReference type="GeneID" id="118430242"/>
<dbReference type="KEGG" id="bfo:118430242"/>
<sequence length="437" mass="48536">MASEAADSSESVIVPNPSICQTCDQPLSSDVCPLCNTVPKDFVDVNSNEINTSANHLIQDSINKLETCLINSIADRKLFEDSISQRLSALEAKPNSCKHVCDISSTVEGRRLREDIVRLEGVKCQLEREVKSLQEKLEELASYVHIQSSKTPIELKSMETQTTDNQSMDQDSDRADKLIHEVVATVNVQNRFEVLDKVSDHPDSDSSHMLSKQGARSVNSKANHRTHATRYEKAPPKDEGISTSQGKQGTQLDILILGDSNTKALKGDILYPNKSVRKELTYNLTEATEYIQHSRLPDPKVILAHVGTNDIRDIRDASKVSEGFRKFIQTSRDKYPQTSLVLSSILPRDAPTLHGIGDDVNSFLKVVGDETSFVHIVDNTNFANEGAIKSALFASDGYHINRNGIRVLAANIKRTTNTMVQKGMKNPHLWDMNIDDN</sequence>
<proteinExistence type="predicted"/>
<dbReference type="Gene3D" id="3.40.50.1110">
    <property type="entry name" value="SGNH hydrolase"/>
    <property type="match status" value="1"/>
</dbReference>
<accession>A0A9J7NAJ6</accession>
<feature type="compositionally biased region" description="Polar residues" evidence="1">
    <location>
        <begin position="207"/>
        <end position="221"/>
    </location>
</feature>
<reference evidence="2" key="2">
    <citation type="journal article" date="2020" name="Nat. Ecol. Evol.">
        <title>Deeply conserved synteny resolves early events in vertebrate evolution.</title>
        <authorList>
            <person name="Simakov O."/>
            <person name="Marletaz F."/>
            <person name="Yue J.X."/>
            <person name="O'Connell B."/>
            <person name="Jenkins J."/>
            <person name="Brandt A."/>
            <person name="Calef R."/>
            <person name="Tung C.H."/>
            <person name="Huang T.K."/>
            <person name="Schmutz J."/>
            <person name="Satoh N."/>
            <person name="Yu J.K."/>
            <person name="Putnam N.H."/>
            <person name="Green R.E."/>
            <person name="Rokhsar D.S."/>
        </authorList>
    </citation>
    <scope>NUCLEOTIDE SEQUENCE [LARGE SCALE GENOMIC DNA]</scope>
    <source>
        <strain evidence="2">S238N-H82</strain>
    </source>
</reference>
<gene>
    <name evidence="3" type="primary">LOC118430242</name>
</gene>
<name>A0A9J7NAJ6_BRAFL</name>